<organism evidence="3 4">
    <name type="scientific">Triparma retinervis</name>
    <dbReference type="NCBI Taxonomy" id="2557542"/>
    <lineage>
        <taxon>Eukaryota</taxon>
        <taxon>Sar</taxon>
        <taxon>Stramenopiles</taxon>
        <taxon>Ochrophyta</taxon>
        <taxon>Bolidophyceae</taxon>
        <taxon>Parmales</taxon>
        <taxon>Triparmaceae</taxon>
        <taxon>Triparma</taxon>
    </lineage>
</organism>
<keyword evidence="1" id="KW-0472">Membrane</keyword>
<keyword evidence="4" id="KW-1185">Reference proteome</keyword>
<proteinExistence type="predicted"/>
<dbReference type="Gene3D" id="3.10.110.10">
    <property type="entry name" value="Ubiquitin Conjugating Enzyme"/>
    <property type="match status" value="1"/>
</dbReference>
<dbReference type="EMBL" id="BRXZ01008430">
    <property type="protein sequence ID" value="GMI26123.1"/>
    <property type="molecule type" value="Genomic_DNA"/>
</dbReference>
<sequence>METPSGRFRPGRRLCLSMSDFHPETWNPMWSVGTILTGLFSFMLESTPTLGAVETTQAEKSKLALSSLHYNVSSPKFRGLFPSYVSKYRSLNSLPSSASVPVRSSGTTRDAATMLVGGDLVDAVERGVRRYKDVIAATGVAMLVLAVSVWANVR</sequence>
<protein>
    <recommendedName>
        <fullName evidence="2">UBC core domain-containing protein</fullName>
    </recommendedName>
</protein>
<name>A0A9W7G0I1_9STRA</name>
<evidence type="ECO:0000259" key="2">
    <source>
        <dbReference type="PROSITE" id="PS50127"/>
    </source>
</evidence>
<dbReference type="OrthoDB" id="1158011at2759"/>
<accession>A0A9W7G0I1</accession>
<feature type="domain" description="UBC core" evidence="2">
    <location>
        <begin position="1"/>
        <end position="90"/>
    </location>
</feature>
<evidence type="ECO:0000313" key="3">
    <source>
        <dbReference type="EMBL" id="GMI26123.1"/>
    </source>
</evidence>
<feature type="transmembrane region" description="Helical" evidence="1">
    <location>
        <begin position="134"/>
        <end position="153"/>
    </location>
</feature>
<gene>
    <name evidence="3" type="ORF">TrRE_jg7692</name>
</gene>
<comment type="caution">
    <text evidence="3">The sequence shown here is derived from an EMBL/GenBank/DDBJ whole genome shotgun (WGS) entry which is preliminary data.</text>
</comment>
<evidence type="ECO:0000313" key="4">
    <source>
        <dbReference type="Proteomes" id="UP001165082"/>
    </source>
</evidence>
<keyword evidence="1" id="KW-1133">Transmembrane helix</keyword>
<dbReference type="Proteomes" id="UP001165082">
    <property type="component" value="Unassembled WGS sequence"/>
</dbReference>
<dbReference type="InterPro" id="IPR016135">
    <property type="entry name" value="UBQ-conjugating_enzyme/RWD"/>
</dbReference>
<dbReference type="SUPFAM" id="SSF54495">
    <property type="entry name" value="UBC-like"/>
    <property type="match status" value="1"/>
</dbReference>
<reference evidence="3" key="1">
    <citation type="submission" date="2022-07" db="EMBL/GenBank/DDBJ databases">
        <title>Genome analysis of Parmales, a sister group of diatoms, reveals the evolutionary specialization of diatoms from phago-mixotrophs to photoautotrophs.</title>
        <authorList>
            <person name="Ban H."/>
            <person name="Sato S."/>
            <person name="Yoshikawa S."/>
            <person name="Kazumasa Y."/>
            <person name="Nakamura Y."/>
            <person name="Ichinomiya M."/>
            <person name="Saitoh K."/>
            <person name="Sato N."/>
            <person name="Blanc-Mathieu R."/>
            <person name="Endo H."/>
            <person name="Kuwata A."/>
            <person name="Ogata H."/>
        </authorList>
    </citation>
    <scope>NUCLEOTIDE SEQUENCE</scope>
</reference>
<dbReference type="PROSITE" id="PS50127">
    <property type="entry name" value="UBC_2"/>
    <property type="match status" value="1"/>
</dbReference>
<evidence type="ECO:0000256" key="1">
    <source>
        <dbReference type="SAM" id="Phobius"/>
    </source>
</evidence>
<dbReference type="InterPro" id="IPR000608">
    <property type="entry name" value="UBC"/>
</dbReference>
<keyword evidence="1" id="KW-0812">Transmembrane</keyword>
<dbReference type="AlphaFoldDB" id="A0A9W7G0I1"/>